<gene>
    <name evidence="1" type="ORF">ACFOS1_06510</name>
</gene>
<protein>
    <submittedName>
        <fullName evidence="1">DUF2271 domain-containing protein</fullName>
    </submittedName>
</protein>
<dbReference type="EMBL" id="JBHSAS010000006">
    <property type="protein sequence ID" value="MFC4027050.1"/>
    <property type="molecule type" value="Genomic_DNA"/>
</dbReference>
<evidence type="ECO:0000313" key="1">
    <source>
        <dbReference type="EMBL" id="MFC4027050.1"/>
    </source>
</evidence>
<name>A0ABV8H4I2_9FLAO</name>
<organism evidence="1 2">
    <name type="scientific">Zunongwangia endophytica</name>
    <dbReference type="NCBI Taxonomy" id="1808945"/>
    <lineage>
        <taxon>Bacteria</taxon>
        <taxon>Pseudomonadati</taxon>
        <taxon>Bacteroidota</taxon>
        <taxon>Flavobacteriia</taxon>
        <taxon>Flavobacteriales</taxon>
        <taxon>Flavobacteriaceae</taxon>
        <taxon>Zunongwangia</taxon>
    </lineage>
</organism>
<dbReference type="Proteomes" id="UP001595793">
    <property type="component" value="Unassembled WGS sequence"/>
</dbReference>
<sequence length="161" mass="18097">MKFNTLKIGLLVLSLGLFSFVGSESTSFKCLIQMTNYNGEGAYVVVSLINPSGEYEKTLLVQGDDEEWYPDLTDWWEDQKQKDEKIDAISGATVGAGGRGMGAFQIESDKIDSGYKIRFETAVEDQKYYVKDLELPLTSENLKGKFEGKGYIRYVRIMASK</sequence>
<evidence type="ECO:0000313" key="2">
    <source>
        <dbReference type="Proteomes" id="UP001595793"/>
    </source>
</evidence>
<dbReference type="Pfam" id="PF10029">
    <property type="entry name" value="DUF2271"/>
    <property type="match status" value="1"/>
</dbReference>
<dbReference type="RefSeq" id="WP_290235090.1">
    <property type="nucleotide sequence ID" value="NZ_JAUFPZ010000002.1"/>
</dbReference>
<proteinExistence type="predicted"/>
<reference evidence="2" key="1">
    <citation type="journal article" date="2019" name="Int. J. Syst. Evol. Microbiol.">
        <title>The Global Catalogue of Microorganisms (GCM) 10K type strain sequencing project: providing services to taxonomists for standard genome sequencing and annotation.</title>
        <authorList>
            <consortium name="The Broad Institute Genomics Platform"/>
            <consortium name="The Broad Institute Genome Sequencing Center for Infectious Disease"/>
            <person name="Wu L."/>
            <person name="Ma J."/>
        </authorList>
    </citation>
    <scope>NUCLEOTIDE SEQUENCE [LARGE SCALE GENOMIC DNA]</scope>
    <source>
        <strain evidence="2">CECT 9128</strain>
    </source>
</reference>
<accession>A0ABV8H4I2</accession>
<keyword evidence="2" id="KW-1185">Reference proteome</keyword>
<dbReference type="InterPro" id="IPR014469">
    <property type="entry name" value="DUF2271"/>
</dbReference>
<comment type="caution">
    <text evidence="1">The sequence shown here is derived from an EMBL/GenBank/DDBJ whole genome shotgun (WGS) entry which is preliminary data.</text>
</comment>